<name>A0A699ISL9_TANCI</name>
<feature type="region of interest" description="Disordered" evidence="1">
    <location>
        <begin position="235"/>
        <end position="273"/>
    </location>
</feature>
<sequence>MWKLRIEQYFQVQDYAPWDVIENGNSFNPVLRTIANADGNRVTSAVEKQWINAVISSACWVWRPKIKVEHQKDGIFLSQDKYVYDISKKFGFSSIKSANTPMETHKPLSKDENGTNVDVYLYSLDRISITGGCQFLGGGDSVERAITTDASLVAAQDSDNIIKTQTTAMPNVNIPQGMDTGGCLRRQETIGGNPAQTRVTTLENELLSTKAVYHKAFITLTKRVKKLETQLKQKRSRAVIHSPDEEEPSLDIEDSPKQGRIIGEIDKDENVNL</sequence>
<feature type="compositionally biased region" description="Basic and acidic residues" evidence="1">
    <location>
        <begin position="263"/>
        <end position="273"/>
    </location>
</feature>
<dbReference type="EMBL" id="BKCJ010312070">
    <property type="protein sequence ID" value="GEZ70164.1"/>
    <property type="molecule type" value="Genomic_DNA"/>
</dbReference>
<dbReference type="AlphaFoldDB" id="A0A699ISL9"/>
<evidence type="ECO:0000256" key="1">
    <source>
        <dbReference type="SAM" id="MobiDB-lite"/>
    </source>
</evidence>
<accession>A0A699ISL9</accession>
<reference evidence="2" key="1">
    <citation type="journal article" date="2019" name="Sci. Rep.">
        <title>Draft genome of Tanacetum cinerariifolium, the natural source of mosquito coil.</title>
        <authorList>
            <person name="Yamashiro T."/>
            <person name="Shiraishi A."/>
            <person name="Satake H."/>
            <person name="Nakayama K."/>
        </authorList>
    </citation>
    <scope>NUCLEOTIDE SEQUENCE</scope>
</reference>
<comment type="caution">
    <text evidence="2">The sequence shown here is derived from an EMBL/GenBank/DDBJ whole genome shotgun (WGS) entry which is preliminary data.</text>
</comment>
<proteinExistence type="predicted"/>
<protein>
    <submittedName>
        <fullName evidence="2">Retrotransposon protein, putative, unclassified</fullName>
    </submittedName>
</protein>
<organism evidence="2">
    <name type="scientific">Tanacetum cinerariifolium</name>
    <name type="common">Dalmatian daisy</name>
    <name type="synonym">Chrysanthemum cinerariifolium</name>
    <dbReference type="NCBI Taxonomy" id="118510"/>
    <lineage>
        <taxon>Eukaryota</taxon>
        <taxon>Viridiplantae</taxon>
        <taxon>Streptophyta</taxon>
        <taxon>Embryophyta</taxon>
        <taxon>Tracheophyta</taxon>
        <taxon>Spermatophyta</taxon>
        <taxon>Magnoliopsida</taxon>
        <taxon>eudicotyledons</taxon>
        <taxon>Gunneridae</taxon>
        <taxon>Pentapetalae</taxon>
        <taxon>asterids</taxon>
        <taxon>campanulids</taxon>
        <taxon>Asterales</taxon>
        <taxon>Asteraceae</taxon>
        <taxon>Asteroideae</taxon>
        <taxon>Anthemideae</taxon>
        <taxon>Anthemidinae</taxon>
        <taxon>Tanacetum</taxon>
    </lineage>
</organism>
<feature type="compositionally biased region" description="Acidic residues" evidence="1">
    <location>
        <begin position="244"/>
        <end position="253"/>
    </location>
</feature>
<evidence type="ECO:0000313" key="2">
    <source>
        <dbReference type="EMBL" id="GEZ70164.1"/>
    </source>
</evidence>
<feature type="non-terminal residue" evidence="2">
    <location>
        <position position="273"/>
    </location>
</feature>
<gene>
    <name evidence="2" type="ORF">Tci_542137</name>
</gene>